<comment type="caution">
    <text evidence="8">The sequence shown here is derived from an EMBL/GenBank/DDBJ whole genome shotgun (WGS) entry which is preliminary data.</text>
</comment>
<dbReference type="Pfam" id="PF01632">
    <property type="entry name" value="Ribosomal_L35p"/>
    <property type="match status" value="1"/>
</dbReference>
<dbReference type="GO" id="GO:0006412">
    <property type="term" value="P:translation"/>
    <property type="evidence" value="ECO:0007669"/>
    <property type="project" value="UniProtKB-UniRule"/>
</dbReference>
<evidence type="ECO:0000256" key="7">
    <source>
        <dbReference type="SAM" id="MobiDB-lite"/>
    </source>
</evidence>
<feature type="compositionally biased region" description="Basic and acidic residues" evidence="7">
    <location>
        <begin position="49"/>
        <end position="58"/>
    </location>
</feature>
<comment type="similarity">
    <text evidence="1 5 6">Belongs to the bacterial ribosomal protein bL35 family.</text>
</comment>
<dbReference type="AlphaFoldDB" id="A0A1F4NPP9"/>
<dbReference type="InterPro" id="IPR001706">
    <property type="entry name" value="Ribosomal_bL35"/>
</dbReference>
<dbReference type="HAMAP" id="MF_00514">
    <property type="entry name" value="Ribosomal_bL35"/>
    <property type="match status" value="1"/>
</dbReference>
<gene>
    <name evidence="5" type="primary">rpmI</name>
    <name evidence="8" type="ORF">A3K51_01025</name>
</gene>
<dbReference type="GO" id="GO:0003735">
    <property type="term" value="F:structural constituent of ribosome"/>
    <property type="evidence" value="ECO:0007669"/>
    <property type="project" value="InterPro"/>
</dbReference>
<dbReference type="EMBL" id="METD01000001">
    <property type="protein sequence ID" value="OGB73433.1"/>
    <property type="molecule type" value="Genomic_DNA"/>
</dbReference>
<protein>
    <recommendedName>
        <fullName evidence="4 5">Large ribosomal subunit protein bL35</fullName>
    </recommendedName>
</protein>
<accession>A0A1F4NPP9</accession>
<organism evidence="8 9">
    <name type="scientific">candidate division Kazan bacterium RIFCSPLOWO2_01_FULL_45_19</name>
    <dbReference type="NCBI Taxonomy" id="1798538"/>
    <lineage>
        <taxon>Bacteria</taxon>
        <taxon>Bacteria division Kazan-3B-28</taxon>
    </lineage>
</organism>
<dbReference type="NCBIfam" id="TIGR00001">
    <property type="entry name" value="rpmI_bact"/>
    <property type="match status" value="1"/>
</dbReference>
<dbReference type="InterPro" id="IPR037229">
    <property type="entry name" value="Ribosomal_bL35_sf"/>
</dbReference>
<feature type="compositionally biased region" description="Basic residues" evidence="7">
    <location>
        <begin position="1"/>
        <end position="45"/>
    </location>
</feature>
<evidence type="ECO:0000256" key="3">
    <source>
        <dbReference type="ARBA" id="ARBA00023274"/>
    </source>
</evidence>
<evidence type="ECO:0000313" key="9">
    <source>
        <dbReference type="Proteomes" id="UP000178085"/>
    </source>
</evidence>
<evidence type="ECO:0000313" key="8">
    <source>
        <dbReference type="EMBL" id="OGB73433.1"/>
    </source>
</evidence>
<dbReference type="PRINTS" id="PR00064">
    <property type="entry name" value="RIBOSOMALL35"/>
</dbReference>
<dbReference type="SUPFAM" id="SSF143034">
    <property type="entry name" value="L35p-like"/>
    <property type="match status" value="1"/>
</dbReference>
<dbReference type="Gene3D" id="4.10.410.60">
    <property type="match status" value="1"/>
</dbReference>
<dbReference type="PANTHER" id="PTHR33343">
    <property type="entry name" value="54S RIBOSOMAL PROTEIN BL35M"/>
    <property type="match status" value="1"/>
</dbReference>
<evidence type="ECO:0000256" key="5">
    <source>
        <dbReference type="HAMAP-Rule" id="MF_00514"/>
    </source>
</evidence>
<evidence type="ECO:0000256" key="1">
    <source>
        <dbReference type="ARBA" id="ARBA00006598"/>
    </source>
</evidence>
<proteinExistence type="inferred from homology"/>
<feature type="region of interest" description="Disordered" evidence="7">
    <location>
        <begin position="1"/>
        <end position="64"/>
    </location>
</feature>
<dbReference type="PANTHER" id="PTHR33343:SF1">
    <property type="entry name" value="LARGE RIBOSOMAL SUBUNIT PROTEIN BL35M"/>
    <property type="match status" value="1"/>
</dbReference>
<dbReference type="FunFam" id="4.10.410.60:FF:000001">
    <property type="entry name" value="50S ribosomal protein L35"/>
    <property type="match status" value="1"/>
</dbReference>
<dbReference type="InterPro" id="IPR021137">
    <property type="entry name" value="Ribosomal_bL35-like"/>
</dbReference>
<evidence type="ECO:0000256" key="6">
    <source>
        <dbReference type="RuleBase" id="RU000568"/>
    </source>
</evidence>
<dbReference type="Proteomes" id="UP000178085">
    <property type="component" value="Unassembled WGS sequence"/>
</dbReference>
<sequence length="64" mass="7381">MPKIKTHQGTAKRIKITKSGKMKRRQAMQAHKLTKKSSARKRRLGRPADVARADESRMRRLLGK</sequence>
<name>A0A1F4NPP9_UNCK3</name>
<reference evidence="8 9" key="1">
    <citation type="journal article" date="2016" name="Nat. Commun.">
        <title>Thousands of microbial genomes shed light on interconnected biogeochemical processes in an aquifer system.</title>
        <authorList>
            <person name="Anantharaman K."/>
            <person name="Brown C.T."/>
            <person name="Hug L.A."/>
            <person name="Sharon I."/>
            <person name="Castelle C.J."/>
            <person name="Probst A.J."/>
            <person name="Thomas B.C."/>
            <person name="Singh A."/>
            <person name="Wilkins M.J."/>
            <person name="Karaoz U."/>
            <person name="Brodie E.L."/>
            <person name="Williams K.H."/>
            <person name="Hubbard S.S."/>
            <person name="Banfield J.F."/>
        </authorList>
    </citation>
    <scope>NUCLEOTIDE SEQUENCE [LARGE SCALE GENOMIC DNA]</scope>
</reference>
<keyword evidence="2 5" id="KW-0689">Ribosomal protein</keyword>
<evidence type="ECO:0000256" key="4">
    <source>
        <dbReference type="ARBA" id="ARBA00071664"/>
    </source>
</evidence>
<dbReference type="GO" id="GO:0022625">
    <property type="term" value="C:cytosolic large ribosomal subunit"/>
    <property type="evidence" value="ECO:0007669"/>
    <property type="project" value="TreeGrafter"/>
</dbReference>
<evidence type="ECO:0000256" key="2">
    <source>
        <dbReference type="ARBA" id="ARBA00022980"/>
    </source>
</evidence>
<keyword evidence="3 5" id="KW-0687">Ribonucleoprotein</keyword>